<dbReference type="Proteomes" id="UP000094527">
    <property type="component" value="Unassembled WGS sequence"/>
</dbReference>
<dbReference type="AlphaFoldDB" id="A0A1D2M1D9"/>
<protein>
    <submittedName>
        <fullName evidence="4">Alkaline nuclease</fullName>
    </submittedName>
</protein>
<evidence type="ECO:0000259" key="3">
    <source>
        <dbReference type="Pfam" id="PF20700"/>
    </source>
</evidence>
<feature type="domain" description="YqaJ viral recombinase" evidence="2">
    <location>
        <begin position="683"/>
        <end position="831"/>
    </location>
</feature>
<keyword evidence="5" id="KW-1185">Reference proteome</keyword>
<feature type="compositionally biased region" description="Polar residues" evidence="1">
    <location>
        <begin position="32"/>
        <end position="46"/>
    </location>
</feature>
<accession>A0A1D2M1D9</accession>
<dbReference type="GO" id="GO:0006281">
    <property type="term" value="P:DNA repair"/>
    <property type="evidence" value="ECO:0007669"/>
    <property type="project" value="UniProtKB-ARBA"/>
</dbReference>
<dbReference type="InterPro" id="IPR051703">
    <property type="entry name" value="NF-kappa-B_Signaling_Reg"/>
</dbReference>
<feature type="region of interest" description="Disordered" evidence="1">
    <location>
        <begin position="95"/>
        <end position="120"/>
    </location>
</feature>
<proteinExistence type="predicted"/>
<dbReference type="EMBL" id="LJIJ01007407">
    <property type="protein sequence ID" value="ODM86741.1"/>
    <property type="molecule type" value="Genomic_DNA"/>
</dbReference>
<feature type="region of interest" description="Disordered" evidence="1">
    <location>
        <begin position="1"/>
        <end position="46"/>
    </location>
</feature>
<dbReference type="InterPro" id="IPR049012">
    <property type="entry name" value="Mutator_transp_dom"/>
</dbReference>
<dbReference type="STRING" id="48709.A0A1D2M1D9"/>
<feature type="compositionally biased region" description="Polar residues" evidence="1">
    <location>
        <begin position="95"/>
        <end position="109"/>
    </location>
</feature>
<dbReference type="OrthoDB" id="6155932at2759"/>
<comment type="caution">
    <text evidence="4">The sequence shown here is derived from an EMBL/GenBank/DDBJ whole genome shotgun (WGS) entry which is preliminary data.</text>
</comment>
<dbReference type="SUPFAM" id="SSF52980">
    <property type="entry name" value="Restriction endonuclease-like"/>
    <property type="match status" value="1"/>
</dbReference>
<organism evidence="4 5">
    <name type="scientific">Orchesella cincta</name>
    <name type="common">Springtail</name>
    <name type="synonym">Podura cincta</name>
    <dbReference type="NCBI Taxonomy" id="48709"/>
    <lineage>
        <taxon>Eukaryota</taxon>
        <taxon>Metazoa</taxon>
        <taxon>Ecdysozoa</taxon>
        <taxon>Arthropoda</taxon>
        <taxon>Hexapoda</taxon>
        <taxon>Collembola</taxon>
        <taxon>Entomobryomorpha</taxon>
        <taxon>Entomobryoidea</taxon>
        <taxon>Orchesellidae</taxon>
        <taxon>Orchesellinae</taxon>
        <taxon>Orchesella</taxon>
    </lineage>
</organism>
<name>A0A1D2M1D9_ORCCI</name>
<feature type="domain" description="Mutator-like transposase" evidence="3">
    <location>
        <begin position="133"/>
        <end position="496"/>
    </location>
</feature>
<dbReference type="InterPro" id="IPR019080">
    <property type="entry name" value="YqaJ_viral_recombinase"/>
</dbReference>
<dbReference type="InterPro" id="IPR011604">
    <property type="entry name" value="PDDEXK-like_dom_sf"/>
</dbReference>
<dbReference type="PANTHER" id="PTHR46609:SF8">
    <property type="entry name" value="YQAJ VIRAL RECOMBINASE DOMAIN-CONTAINING PROTEIN"/>
    <property type="match status" value="1"/>
</dbReference>
<evidence type="ECO:0000259" key="2">
    <source>
        <dbReference type="Pfam" id="PF09588"/>
    </source>
</evidence>
<gene>
    <name evidence="4" type="ORF">Ocin01_19941</name>
</gene>
<dbReference type="Gene3D" id="3.90.320.10">
    <property type="match status" value="1"/>
</dbReference>
<dbReference type="InterPro" id="IPR011335">
    <property type="entry name" value="Restrct_endonuc-II-like"/>
</dbReference>
<dbReference type="Pfam" id="PF09588">
    <property type="entry name" value="YqaJ"/>
    <property type="match status" value="1"/>
</dbReference>
<dbReference type="Pfam" id="PF20700">
    <property type="entry name" value="Mutator"/>
    <property type="match status" value="1"/>
</dbReference>
<evidence type="ECO:0000313" key="5">
    <source>
        <dbReference type="Proteomes" id="UP000094527"/>
    </source>
</evidence>
<dbReference type="OMA" id="CCICARA"/>
<dbReference type="PANTHER" id="PTHR46609">
    <property type="entry name" value="EXONUCLEASE, PHAGE-TYPE/RECB, C-TERMINAL DOMAIN-CONTAINING PROTEIN"/>
    <property type="match status" value="1"/>
</dbReference>
<evidence type="ECO:0000313" key="4">
    <source>
        <dbReference type="EMBL" id="ODM86741.1"/>
    </source>
</evidence>
<evidence type="ECO:0000256" key="1">
    <source>
        <dbReference type="SAM" id="MobiDB-lite"/>
    </source>
</evidence>
<sequence length="919" mass="102923">MTKAKKRLGKRTESQKKAFAIVQQNRKRRQTTDLNDSGISSDQESPILNPAIIPLTTSATVTSTSLSTIPNTSSLNPALISANVAQFAVSNANFTANSDPPKSSGNETDMPQPAPKRMKYNKPSEISSAFLTGRRILSLASIGSGLIDCLKHGRTCEHGESISIEKEVLVGQKCTLHFGCNCGWKTTISSDTDEETLPINKALPWACTSTPIGFDAVTSFLNTLDIPTPNAEAFKKLNEEAGTDILQATELSMKSAGEEEKRIALEKGNFVKVGGKEIPAIAVQTDGFWQKRSWGHSYNSMYGAAAIIGCVTKKVLFFAIRQKTCYLCSKHATKGTQPKPHVCFKNWDNPSTAMESSIIVEGFQKSIEVHGLVYNCFIGDGDAVHSSLLKAKIYDSYEIRKIECINHLVRNLNTKLRNIATNNLKGRAPGQITREERSRPGMENRFQRVGLAVHGAACYYNRLGINDVNIDLLTKDICNIRYHIFGRHTNCQAYFCKREGTEPDLVPQIESSVMWKLLGDALLRIANNAASLIERKNSNLVESFASVVGKFIQGKRINLGGGSLYKSRVASAVLSFNTTTFWPAEAYELVHSRKPSILWLKRQKYSVRRRSQAKKPAGKARSFKFGFLRQGDADYGSNPTRPDLSPDQLASAILRYRETLSVDLRGQLETEELTRTQSDNNLWFEERKKRMTASMAGTLFKMRSTTDNTNVLKSLLGMQRIQTPAMEYGKLNEEIARLKYEQVKGLQKGAVKESGFFVSLEDGIFGASTDGLVGDDGILEIKCPYSIRDVHPREWVKKKDSPIVFTNGDYKLKERHNYHYQVVQELHVTGRAWCDFVIYTKRGMIIIRVFRDDTTLRIWEQMKPVLERFWVEDLAPELVDSRIERGIPQFRAPSSRKKSQKVIALRKITPKTALKLAKK</sequence>
<dbReference type="CDD" id="cd22343">
    <property type="entry name" value="PDDEXK_lambda_exonuclease-like"/>
    <property type="match status" value="1"/>
</dbReference>
<reference evidence="4 5" key="1">
    <citation type="journal article" date="2016" name="Genome Biol. Evol.">
        <title>Gene Family Evolution Reflects Adaptation to Soil Environmental Stressors in the Genome of the Collembolan Orchesella cincta.</title>
        <authorList>
            <person name="Faddeeva-Vakhrusheva A."/>
            <person name="Derks M.F."/>
            <person name="Anvar S.Y."/>
            <person name="Agamennone V."/>
            <person name="Suring W."/>
            <person name="Smit S."/>
            <person name="van Straalen N.M."/>
            <person name="Roelofs D."/>
        </authorList>
    </citation>
    <scope>NUCLEOTIDE SEQUENCE [LARGE SCALE GENOMIC DNA]</scope>
    <source>
        <tissue evidence="4">Mixed pool</tissue>
    </source>
</reference>